<accession>A0A8H3EVR0</accession>
<evidence type="ECO:0000313" key="2">
    <source>
        <dbReference type="Proteomes" id="UP000664169"/>
    </source>
</evidence>
<dbReference type="PANTHER" id="PTHR33973">
    <property type="entry name" value="OS07G0153300 PROTEIN"/>
    <property type="match status" value="1"/>
</dbReference>
<dbReference type="Pfam" id="PF07103">
    <property type="entry name" value="DUF1365"/>
    <property type="match status" value="1"/>
</dbReference>
<proteinExistence type="predicted"/>
<keyword evidence="2" id="KW-1185">Reference proteome</keyword>
<gene>
    <name evidence="1" type="ORF">GOMPHAMPRED_007964</name>
</gene>
<name>A0A8H3EVR0_9LECA</name>
<dbReference type="EMBL" id="CAJPDQ010000008">
    <property type="protein sequence ID" value="CAF9913561.1"/>
    <property type="molecule type" value="Genomic_DNA"/>
</dbReference>
<organism evidence="1 2">
    <name type="scientific">Gomphillus americanus</name>
    <dbReference type="NCBI Taxonomy" id="1940652"/>
    <lineage>
        <taxon>Eukaryota</taxon>
        <taxon>Fungi</taxon>
        <taxon>Dikarya</taxon>
        <taxon>Ascomycota</taxon>
        <taxon>Pezizomycotina</taxon>
        <taxon>Lecanoromycetes</taxon>
        <taxon>OSLEUM clade</taxon>
        <taxon>Ostropomycetidae</taxon>
        <taxon>Ostropales</taxon>
        <taxon>Graphidaceae</taxon>
        <taxon>Gomphilloideae</taxon>
        <taxon>Gomphillus</taxon>
    </lineage>
</organism>
<dbReference type="InterPro" id="IPR010775">
    <property type="entry name" value="DUF1365"/>
</dbReference>
<dbReference type="Proteomes" id="UP000664169">
    <property type="component" value="Unassembled WGS sequence"/>
</dbReference>
<protein>
    <submittedName>
        <fullName evidence="1">Uncharacterized protein</fullName>
    </submittedName>
</protein>
<evidence type="ECO:0000313" key="1">
    <source>
        <dbReference type="EMBL" id="CAF9913561.1"/>
    </source>
</evidence>
<sequence length="450" mass="50772">MDDSRQTPWFSIGAADHLARGQEGSSLDDKLAAYLSSQGESLKDYPHSYLVTAPRFLGYVFSPVSFWFLFSSNLRLEAMILEVNNTFDERRMYFMKRGIDTDIDAMGEEAKFAHTWPKDFHVSPFNSRKGDYSLAAINPFTSTNPKIDNVITLKSSKGHTKIIARLFSTDPAIDPAHMGDLETIRLVSSWFWTGFLTFPRILKEAAILFFKHKLHVWYRPEVAKTSIGRRPTNRERLVESIFQSFLHEQVRLSPTPTSLTCIPPTGSTTDTLHFTSSSSSTNKQTPPRKSLTLQILTPQFYTDIATSSIPADYISASTNQPSELQTFATTSHQDLARLLTTPAAAKSSTRIRITTSVRAYILSALRRRRRRRRQKSKRAASHVLDEWVLLHGDTLSDQQRDAYFKCATALVIAGRGLAGFDVVLDWMVQAMQIGLVWLGTGFILGLRHNI</sequence>
<dbReference type="AlphaFoldDB" id="A0A8H3EVR0"/>
<comment type="caution">
    <text evidence="1">The sequence shown here is derived from an EMBL/GenBank/DDBJ whole genome shotgun (WGS) entry which is preliminary data.</text>
</comment>
<dbReference type="OrthoDB" id="3340520at2759"/>
<reference evidence="1" key="1">
    <citation type="submission" date="2021-03" db="EMBL/GenBank/DDBJ databases">
        <authorList>
            <person name="Tagirdzhanova G."/>
        </authorList>
    </citation>
    <scope>NUCLEOTIDE SEQUENCE</scope>
</reference>
<dbReference type="PANTHER" id="PTHR33973:SF4">
    <property type="entry name" value="OS07G0153300 PROTEIN"/>
    <property type="match status" value="1"/>
</dbReference>